<evidence type="ECO:0000313" key="4">
    <source>
        <dbReference type="Proteomes" id="UP000027135"/>
    </source>
</evidence>
<dbReference type="InParanoid" id="A0A067RE53"/>
<feature type="region of interest" description="Disordered" evidence="2">
    <location>
        <begin position="366"/>
        <end position="385"/>
    </location>
</feature>
<feature type="coiled-coil region" evidence="1">
    <location>
        <begin position="173"/>
        <end position="233"/>
    </location>
</feature>
<keyword evidence="1" id="KW-0175">Coiled coil</keyword>
<name>A0A067RE53_ZOONE</name>
<feature type="coiled-coil region" evidence="1">
    <location>
        <begin position="265"/>
        <end position="341"/>
    </location>
</feature>
<proteinExistence type="predicted"/>
<protein>
    <submittedName>
        <fullName evidence="3">Uncharacterized protein</fullName>
    </submittedName>
</protein>
<sequence>MRSQEQTLQLLNEKILILEKSKGEYAKKINLYHEELARVRSELEESWKQHNATKEELGACRKQLAVLCMQKEQCESSRSRLLQMKTGHTEITPVCTSSQEELHSMLKELEIEVETLKSSLEDEKNHNEKLTLELEMVQKSDSAAVHSGVTDVNSNASSDSGMLELQHKLELILRSNTELVAEKESLLDKLKNQQQYVGMLQRAGGYEQVESWMSNLDKQQSDLMAELRAYREQHTSLAELVGSTGVLQETLYRQKHELLQKFEEMNVIKIMLENEREELKSAQLKIQMMEHQMLEKDNIFQELTRQKRLLEQDLHEIEDRLRDQEDRLQTQKLALEAEIRDRDLRIRHWQLELRAKQVEVSSARTLEGFDQQSDQSTVESDNTGEQERLELMRSQLEEVHKQAVARLKLYLEEQFTIRETELQKNFMSEVHTLKQQHTEQVNAAMSVP</sequence>
<keyword evidence="4" id="KW-1185">Reference proteome</keyword>
<accession>A0A067RE53</accession>
<dbReference type="AlphaFoldDB" id="A0A067RE53"/>
<dbReference type="eggNOG" id="ENOG502TGGJ">
    <property type="taxonomic scope" value="Eukaryota"/>
</dbReference>
<evidence type="ECO:0000256" key="2">
    <source>
        <dbReference type="SAM" id="MobiDB-lite"/>
    </source>
</evidence>
<dbReference type="EMBL" id="KK852562">
    <property type="protein sequence ID" value="KDR21313.1"/>
    <property type="molecule type" value="Genomic_DNA"/>
</dbReference>
<dbReference type="Proteomes" id="UP000027135">
    <property type="component" value="Unassembled WGS sequence"/>
</dbReference>
<organism evidence="3 4">
    <name type="scientific">Zootermopsis nevadensis</name>
    <name type="common">Dampwood termite</name>
    <dbReference type="NCBI Taxonomy" id="136037"/>
    <lineage>
        <taxon>Eukaryota</taxon>
        <taxon>Metazoa</taxon>
        <taxon>Ecdysozoa</taxon>
        <taxon>Arthropoda</taxon>
        <taxon>Hexapoda</taxon>
        <taxon>Insecta</taxon>
        <taxon>Pterygota</taxon>
        <taxon>Neoptera</taxon>
        <taxon>Polyneoptera</taxon>
        <taxon>Dictyoptera</taxon>
        <taxon>Blattodea</taxon>
        <taxon>Blattoidea</taxon>
        <taxon>Termitoidae</taxon>
        <taxon>Termopsidae</taxon>
        <taxon>Zootermopsis</taxon>
    </lineage>
</organism>
<feature type="compositionally biased region" description="Polar residues" evidence="2">
    <location>
        <begin position="366"/>
        <end position="383"/>
    </location>
</feature>
<evidence type="ECO:0000313" key="3">
    <source>
        <dbReference type="EMBL" id="KDR21313.1"/>
    </source>
</evidence>
<feature type="coiled-coil region" evidence="1">
    <location>
        <begin position="99"/>
        <end position="140"/>
    </location>
</feature>
<evidence type="ECO:0000256" key="1">
    <source>
        <dbReference type="SAM" id="Coils"/>
    </source>
</evidence>
<gene>
    <name evidence="3" type="ORF">L798_04247</name>
</gene>
<reference evidence="3 4" key="1">
    <citation type="journal article" date="2014" name="Nat. Commun.">
        <title>Molecular traces of alternative social organization in a termite genome.</title>
        <authorList>
            <person name="Terrapon N."/>
            <person name="Li C."/>
            <person name="Robertson H.M."/>
            <person name="Ji L."/>
            <person name="Meng X."/>
            <person name="Booth W."/>
            <person name="Chen Z."/>
            <person name="Childers C.P."/>
            <person name="Glastad K.M."/>
            <person name="Gokhale K."/>
            <person name="Gowin J."/>
            <person name="Gronenberg W."/>
            <person name="Hermansen R.A."/>
            <person name="Hu H."/>
            <person name="Hunt B.G."/>
            <person name="Huylmans A.K."/>
            <person name="Khalil S.M."/>
            <person name="Mitchell R.D."/>
            <person name="Munoz-Torres M.C."/>
            <person name="Mustard J.A."/>
            <person name="Pan H."/>
            <person name="Reese J.T."/>
            <person name="Scharf M.E."/>
            <person name="Sun F."/>
            <person name="Vogel H."/>
            <person name="Xiao J."/>
            <person name="Yang W."/>
            <person name="Yang Z."/>
            <person name="Yang Z."/>
            <person name="Zhou J."/>
            <person name="Zhu J."/>
            <person name="Brent C.S."/>
            <person name="Elsik C.G."/>
            <person name="Goodisman M.A."/>
            <person name="Liberles D.A."/>
            <person name="Roe R.M."/>
            <person name="Vargo E.L."/>
            <person name="Vilcinskas A."/>
            <person name="Wang J."/>
            <person name="Bornberg-Bauer E."/>
            <person name="Korb J."/>
            <person name="Zhang G."/>
            <person name="Liebig J."/>
        </authorList>
    </citation>
    <scope>NUCLEOTIDE SEQUENCE [LARGE SCALE GENOMIC DNA]</scope>
    <source>
        <tissue evidence="3">Whole organism</tissue>
    </source>
</reference>